<evidence type="ECO:0000259" key="6">
    <source>
        <dbReference type="PROSITE" id="PS50850"/>
    </source>
</evidence>
<dbReference type="SUPFAM" id="SSF103473">
    <property type="entry name" value="MFS general substrate transporter"/>
    <property type="match status" value="1"/>
</dbReference>
<dbReference type="Proteomes" id="UP000273159">
    <property type="component" value="Unassembled WGS sequence"/>
</dbReference>
<dbReference type="Pfam" id="PF07690">
    <property type="entry name" value="MFS_1"/>
    <property type="match status" value="1"/>
</dbReference>
<comment type="caution">
    <text evidence="7">The sequence shown here is derived from an EMBL/GenBank/DDBJ whole genome shotgun (WGS) entry which is preliminary data.</text>
</comment>
<feature type="transmembrane region" description="Helical" evidence="5">
    <location>
        <begin position="347"/>
        <end position="368"/>
    </location>
</feature>
<dbReference type="InterPro" id="IPR051788">
    <property type="entry name" value="MFS_Transporter"/>
</dbReference>
<evidence type="ECO:0000256" key="1">
    <source>
        <dbReference type="ARBA" id="ARBA00004651"/>
    </source>
</evidence>
<sequence length="407" mass="41334">MTSRSPTQVRRARAAVSMVFFTNGAIFASMVPRYPDIKIDLDLGNAALGVAVAAFPLGALMAGLSAGVLLQRFRSSVVAVVATLFAATATTVAGIAPSWAVLAGGLLVAGAMDSIADVAQNFHGLRVQRLYGRSILNSFHAVWSIGAVAGGATGAIAAGLGVSRTLHFALIAFMCVLLAVASYRFLLPGPDPLPAAGVLDSGAGIVQSSGRNRGWPLNKYGALLLLVIIGSAGALIEDAGNSWSAIYLSEAFGGSALVAGAGFIALQGMQVVGRLVSDRLVDRFGQRTVARAAGLVVLVGMSLALGFPSFVGSVVGFGLAGLAAAPLIPAAVHAADGLPGFRPGEGLTIVSWLLRLGFLVSPPIVGWVADATSLRFGLLLVPVSGLLVILFAPVMSSSNARAAGEHE</sequence>
<feature type="domain" description="Major facilitator superfamily (MFS) profile" evidence="6">
    <location>
        <begin position="12"/>
        <end position="400"/>
    </location>
</feature>
<protein>
    <submittedName>
        <fullName evidence="7">MFS transporter</fullName>
    </submittedName>
</protein>
<dbReference type="CDD" id="cd17393">
    <property type="entry name" value="MFS_MosC_like"/>
    <property type="match status" value="1"/>
</dbReference>
<feature type="transmembrane region" description="Helical" evidence="5">
    <location>
        <begin position="314"/>
        <end position="335"/>
    </location>
</feature>
<feature type="transmembrane region" description="Helical" evidence="5">
    <location>
        <begin position="46"/>
        <end position="70"/>
    </location>
</feature>
<organism evidence="7 8">
    <name type="scientific">Pseudarthrobacter phenanthrenivorans</name>
    <name type="common">Arthrobacter phenanthrenivorans</name>
    <dbReference type="NCBI Taxonomy" id="361575"/>
    <lineage>
        <taxon>Bacteria</taxon>
        <taxon>Bacillati</taxon>
        <taxon>Actinomycetota</taxon>
        <taxon>Actinomycetes</taxon>
        <taxon>Micrococcales</taxon>
        <taxon>Micrococcaceae</taxon>
        <taxon>Pseudarthrobacter</taxon>
    </lineage>
</organism>
<feature type="transmembrane region" description="Helical" evidence="5">
    <location>
        <begin position="256"/>
        <end position="276"/>
    </location>
</feature>
<dbReference type="InterPro" id="IPR036259">
    <property type="entry name" value="MFS_trans_sf"/>
</dbReference>
<dbReference type="GO" id="GO:0022857">
    <property type="term" value="F:transmembrane transporter activity"/>
    <property type="evidence" value="ECO:0007669"/>
    <property type="project" value="InterPro"/>
</dbReference>
<feature type="transmembrane region" description="Helical" evidence="5">
    <location>
        <begin position="166"/>
        <end position="186"/>
    </location>
</feature>
<feature type="transmembrane region" description="Helical" evidence="5">
    <location>
        <begin position="12"/>
        <end position="34"/>
    </location>
</feature>
<accession>A0A3B0FHX8</accession>
<dbReference type="EMBL" id="RBNH01000038">
    <property type="protein sequence ID" value="RKO19470.1"/>
    <property type="molecule type" value="Genomic_DNA"/>
</dbReference>
<dbReference type="PROSITE" id="PS50850">
    <property type="entry name" value="MFS"/>
    <property type="match status" value="1"/>
</dbReference>
<comment type="subcellular location">
    <subcellularLocation>
        <location evidence="1">Cell membrane</location>
        <topology evidence="1">Multi-pass membrane protein</topology>
    </subcellularLocation>
</comment>
<dbReference type="InterPro" id="IPR020846">
    <property type="entry name" value="MFS_dom"/>
</dbReference>
<keyword evidence="3 5" id="KW-1133">Transmembrane helix</keyword>
<feature type="transmembrane region" description="Helical" evidence="5">
    <location>
        <begin position="140"/>
        <end position="160"/>
    </location>
</feature>
<gene>
    <name evidence="7" type="ORF">D7Z96_20425</name>
</gene>
<name>A0A3B0FHX8_PSEPS</name>
<evidence type="ECO:0000256" key="5">
    <source>
        <dbReference type="SAM" id="Phobius"/>
    </source>
</evidence>
<dbReference type="PANTHER" id="PTHR23514">
    <property type="entry name" value="BYPASS OF STOP CODON PROTEIN 6"/>
    <property type="match status" value="1"/>
</dbReference>
<feature type="transmembrane region" description="Helical" evidence="5">
    <location>
        <begin position="77"/>
        <end position="95"/>
    </location>
</feature>
<keyword evidence="4 5" id="KW-0472">Membrane</keyword>
<dbReference type="PANTHER" id="PTHR23514:SF13">
    <property type="entry name" value="INNER MEMBRANE PROTEIN YBJJ"/>
    <property type="match status" value="1"/>
</dbReference>
<keyword evidence="2 5" id="KW-0812">Transmembrane</keyword>
<evidence type="ECO:0000313" key="7">
    <source>
        <dbReference type="EMBL" id="RKO19470.1"/>
    </source>
</evidence>
<evidence type="ECO:0000313" key="8">
    <source>
        <dbReference type="Proteomes" id="UP000273159"/>
    </source>
</evidence>
<feature type="transmembrane region" description="Helical" evidence="5">
    <location>
        <begin position="288"/>
        <end position="308"/>
    </location>
</feature>
<reference evidence="7 8" key="1">
    <citation type="submission" date="2018-10" db="EMBL/GenBank/DDBJ databases">
        <title>Genome-guide identification and characterization of bacteria that degrade polycyclic aromatic hydrocarbons and resist hexavalent chromium simultaneously.</title>
        <authorList>
            <person name="Feng H."/>
        </authorList>
    </citation>
    <scope>NUCLEOTIDE SEQUENCE [LARGE SCALE GENOMIC DNA]</scope>
    <source>
        <strain evidence="7 8">J015</strain>
    </source>
</reference>
<feature type="transmembrane region" description="Helical" evidence="5">
    <location>
        <begin position="374"/>
        <end position="392"/>
    </location>
</feature>
<reference evidence="8" key="2">
    <citation type="submission" date="2018-10" db="EMBL/GenBank/DDBJ databases">
        <authorList>
            <person name="Wang Y."/>
            <person name="Wang J."/>
            <person name="Yang X."/>
            <person name="Wang Z."/>
            <person name="Huang Y."/>
        </authorList>
    </citation>
    <scope>NUCLEOTIDE SEQUENCE [LARGE SCALE GENOMIC DNA]</scope>
    <source>
        <strain evidence="8">J015</strain>
    </source>
</reference>
<evidence type="ECO:0000256" key="4">
    <source>
        <dbReference type="ARBA" id="ARBA00023136"/>
    </source>
</evidence>
<dbReference type="Gene3D" id="1.20.1250.20">
    <property type="entry name" value="MFS general substrate transporter like domains"/>
    <property type="match status" value="2"/>
</dbReference>
<proteinExistence type="predicted"/>
<feature type="transmembrane region" description="Helical" evidence="5">
    <location>
        <begin position="217"/>
        <end position="236"/>
    </location>
</feature>
<dbReference type="InterPro" id="IPR011701">
    <property type="entry name" value="MFS"/>
</dbReference>
<evidence type="ECO:0000256" key="3">
    <source>
        <dbReference type="ARBA" id="ARBA00022989"/>
    </source>
</evidence>
<dbReference type="AlphaFoldDB" id="A0A3B0FHX8"/>
<evidence type="ECO:0000256" key="2">
    <source>
        <dbReference type="ARBA" id="ARBA00022692"/>
    </source>
</evidence>
<dbReference type="GO" id="GO:0005886">
    <property type="term" value="C:plasma membrane"/>
    <property type="evidence" value="ECO:0007669"/>
    <property type="project" value="UniProtKB-SubCell"/>
</dbReference>